<accession>A0AA40HTA4</accession>
<protein>
    <submittedName>
        <fullName evidence="3">Uncharacterized protein</fullName>
    </submittedName>
</protein>
<sequence length="265" mass="29904">MALACSFPGSGCEIRRHLRVRTITTARPQDGHLAWPGPSSEAVLSSMCTAEDRQGCLRGWGHGAPSLPFSPGLLHCGPHRRASPGLLGGGASPLMSRVGRPRAEDRAILKGKVDVIGSLKIYNYGTEQLRTPEHRYPIGTNMQIQRSSTLHHGKERENYITRHPEKRDYGETKKQPAYERKQASPEGEVNEMEASNLSEKEFREIVIRWLKRMEDKFDNMSKNQEEMKKNQEEMKNDIAAVKNSIESIKSILKEAEDRISELEDK</sequence>
<dbReference type="Proteomes" id="UP001177744">
    <property type="component" value="Unassembled WGS sequence"/>
</dbReference>
<keyword evidence="1" id="KW-0175">Coiled coil</keyword>
<evidence type="ECO:0000256" key="2">
    <source>
        <dbReference type="SAM" id="MobiDB-lite"/>
    </source>
</evidence>
<evidence type="ECO:0000313" key="4">
    <source>
        <dbReference type="Proteomes" id="UP001177744"/>
    </source>
</evidence>
<gene>
    <name evidence="3" type="ORF">QTO34_003098</name>
</gene>
<dbReference type="EMBL" id="JAULJE010000012">
    <property type="protein sequence ID" value="KAK1337053.1"/>
    <property type="molecule type" value="Genomic_DNA"/>
</dbReference>
<feature type="non-terminal residue" evidence="3">
    <location>
        <position position="265"/>
    </location>
</feature>
<organism evidence="3 4">
    <name type="scientific">Cnephaeus nilssonii</name>
    <name type="common">Northern bat</name>
    <name type="synonym">Eptesicus nilssonii</name>
    <dbReference type="NCBI Taxonomy" id="3371016"/>
    <lineage>
        <taxon>Eukaryota</taxon>
        <taxon>Metazoa</taxon>
        <taxon>Chordata</taxon>
        <taxon>Craniata</taxon>
        <taxon>Vertebrata</taxon>
        <taxon>Euteleostomi</taxon>
        <taxon>Mammalia</taxon>
        <taxon>Eutheria</taxon>
        <taxon>Laurasiatheria</taxon>
        <taxon>Chiroptera</taxon>
        <taxon>Yangochiroptera</taxon>
        <taxon>Vespertilionidae</taxon>
        <taxon>Cnephaeus</taxon>
    </lineage>
</organism>
<comment type="caution">
    <text evidence="3">The sequence shown here is derived from an EMBL/GenBank/DDBJ whole genome shotgun (WGS) entry which is preliminary data.</text>
</comment>
<evidence type="ECO:0000256" key="1">
    <source>
        <dbReference type="SAM" id="Coils"/>
    </source>
</evidence>
<name>A0AA40HTA4_CNENI</name>
<proteinExistence type="predicted"/>
<evidence type="ECO:0000313" key="3">
    <source>
        <dbReference type="EMBL" id="KAK1337053.1"/>
    </source>
</evidence>
<keyword evidence="4" id="KW-1185">Reference proteome</keyword>
<feature type="compositionally biased region" description="Basic and acidic residues" evidence="2">
    <location>
        <begin position="152"/>
        <end position="183"/>
    </location>
</feature>
<feature type="region of interest" description="Disordered" evidence="2">
    <location>
        <begin position="146"/>
        <end position="195"/>
    </location>
</feature>
<dbReference type="AlphaFoldDB" id="A0AA40HTA4"/>
<feature type="coiled-coil region" evidence="1">
    <location>
        <begin position="210"/>
        <end position="265"/>
    </location>
</feature>
<reference evidence="3" key="1">
    <citation type="submission" date="2023-06" db="EMBL/GenBank/DDBJ databases">
        <title>Reference genome for the Northern bat (Eptesicus nilssonii), a most northern bat species.</title>
        <authorList>
            <person name="Laine V.N."/>
            <person name="Pulliainen A.T."/>
            <person name="Lilley T.M."/>
        </authorList>
    </citation>
    <scope>NUCLEOTIDE SEQUENCE</scope>
    <source>
        <strain evidence="3">BLF_Eptnil</strain>
        <tissue evidence="3">Kidney</tissue>
    </source>
</reference>